<accession>A0A1M5CAY0</accession>
<dbReference type="InterPro" id="IPR001387">
    <property type="entry name" value="Cro/C1-type_HTH"/>
</dbReference>
<dbReference type="EMBL" id="FQUH01000011">
    <property type="protein sequence ID" value="SHF51913.1"/>
    <property type="molecule type" value="Genomic_DNA"/>
</dbReference>
<dbReference type="CDD" id="cd06529">
    <property type="entry name" value="S24_LexA-like"/>
    <property type="match status" value="1"/>
</dbReference>
<reference evidence="3" key="1">
    <citation type="submission" date="2016-11" db="EMBL/GenBank/DDBJ databases">
        <authorList>
            <person name="Varghese N."/>
            <person name="Submissions S."/>
        </authorList>
    </citation>
    <scope>NUCLEOTIDE SEQUENCE [LARGE SCALE GENOMIC DNA]</scope>
    <source>
        <strain evidence="3">DSM 21264</strain>
    </source>
</reference>
<dbReference type="InterPro" id="IPR050077">
    <property type="entry name" value="LexA_repressor"/>
</dbReference>
<dbReference type="PANTHER" id="PTHR33516:SF2">
    <property type="entry name" value="LEXA REPRESSOR-RELATED"/>
    <property type="match status" value="1"/>
</dbReference>
<evidence type="ECO:0000313" key="2">
    <source>
        <dbReference type="EMBL" id="SHF51913.1"/>
    </source>
</evidence>
<dbReference type="SUPFAM" id="SSF47413">
    <property type="entry name" value="lambda repressor-like DNA-binding domains"/>
    <property type="match status" value="1"/>
</dbReference>
<gene>
    <name evidence="2" type="ORF">SAMN02745781_02521</name>
</gene>
<dbReference type="Gene3D" id="1.10.260.40">
    <property type="entry name" value="lambda repressor-like DNA-binding domains"/>
    <property type="match status" value="1"/>
</dbReference>
<dbReference type="InterPro" id="IPR036286">
    <property type="entry name" value="LexA/Signal_pep-like_sf"/>
</dbReference>
<dbReference type="InterPro" id="IPR015927">
    <property type="entry name" value="Peptidase_S24_S26A/B/C"/>
</dbReference>
<keyword evidence="3" id="KW-1185">Reference proteome</keyword>
<name>A0A1M5CAY0_VIBGA</name>
<organism evidence="2 3">
    <name type="scientific">Vibrio gazogenes DSM 21264 = NBRC 103151</name>
    <dbReference type="NCBI Taxonomy" id="1123492"/>
    <lineage>
        <taxon>Bacteria</taxon>
        <taxon>Pseudomonadati</taxon>
        <taxon>Pseudomonadota</taxon>
        <taxon>Gammaproteobacteria</taxon>
        <taxon>Vibrionales</taxon>
        <taxon>Vibrionaceae</taxon>
        <taxon>Vibrio</taxon>
    </lineage>
</organism>
<dbReference type="InterPro" id="IPR039418">
    <property type="entry name" value="LexA-like"/>
</dbReference>
<protein>
    <submittedName>
        <fullName evidence="2">SOS-response transcriptional repressor LexA (RecA-mediated autopeptidase)</fullName>
    </submittedName>
</protein>
<dbReference type="SUPFAM" id="SSF51306">
    <property type="entry name" value="LexA/Signal peptidase"/>
    <property type="match status" value="1"/>
</dbReference>
<dbReference type="AlphaFoldDB" id="A0A1M5CAY0"/>
<dbReference type="CDD" id="cd00093">
    <property type="entry name" value="HTH_XRE"/>
    <property type="match status" value="1"/>
</dbReference>
<dbReference type="Pfam" id="PF00717">
    <property type="entry name" value="Peptidase_S24"/>
    <property type="match status" value="1"/>
</dbReference>
<dbReference type="GO" id="GO:0003677">
    <property type="term" value="F:DNA binding"/>
    <property type="evidence" value="ECO:0007669"/>
    <property type="project" value="InterPro"/>
</dbReference>
<evidence type="ECO:0000259" key="1">
    <source>
        <dbReference type="PROSITE" id="PS50943"/>
    </source>
</evidence>
<dbReference type="SMART" id="SM00530">
    <property type="entry name" value="HTH_XRE"/>
    <property type="match status" value="1"/>
</dbReference>
<feature type="domain" description="HTH cro/C1-type" evidence="1">
    <location>
        <begin position="9"/>
        <end position="71"/>
    </location>
</feature>
<sequence length="229" mass="25500">MIVELGERLKARRESLGLTQDMLTARVKEIDSSLSLNRITISQIENGIQSSMKDRLLLAMSKALECSPEWIVYGTNSANAEYAETASQANVSHGPAVSTMCPVISWVKAGDFSEAVTPYAPDEYEYYPCPVHSGPGTYILRVRGDSMEPRFEENDLIFIDPNLVEPEHNKFVIAMLTDSAEATFKQIQVIDNKKYLKALNPSYPPELRFLSINGNCQIIGTVIAHMKPI</sequence>
<dbReference type="InterPro" id="IPR010982">
    <property type="entry name" value="Lambda_DNA-bd_dom_sf"/>
</dbReference>
<dbReference type="Gene3D" id="2.10.109.10">
    <property type="entry name" value="Umud Fragment, subunit A"/>
    <property type="match status" value="1"/>
</dbReference>
<proteinExistence type="predicted"/>
<dbReference type="Proteomes" id="UP000184159">
    <property type="component" value="Unassembled WGS sequence"/>
</dbReference>
<dbReference type="PANTHER" id="PTHR33516">
    <property type="entry name" value="LEXA REPRESSOR"/>
    <property type="match status" value="1"/>
</dbReference>
<dbReference type="PROSITE" id="PS50943">
    <property type="entry name" value="HTH_CROC1"/>
    <property type="match status" value="1"/>
</dbReference>
<dbReference type="Pfam" id="PF01381">
    <property type="entry name" value="HTH_3"/>
    <property type="match status" value="1"/>
</dbReference>
<dbReference type="RefSeq" id="WP_072959897.1">
    <property type="nucleotide sequence ID" value="NZ_FQUH01000011.1"/>
</dbReference>
<evidence type="ECO:0000313" key="3">
    <source>
        <dbReference type="Proteomes" id="UP000184159"/>
    </source>
</evidence>